<evidence type="ECO:0000313" key="1">
    <source>
        <dbReference type="EMBL" id="KAH6939684.1"/>
    </source>
</evidence>
<sequence>MATKRSPPTSSPQEGQKQTTAASTVPSTSKAPAHSALKTHVDVTGTGGPGGGGSTTSKGGHPKSSKKDTAPGGGGGGRAAVDTGGSQLSDDAIAELREAFALFDKDGDGAISTKELGTMMRALGQNPTEAELKDMIAEVDTDGNGTVDFPEFLAMMTKKARTADTEEEIREAFKVSTAIFRLIAFQFGGELCLCC</sequence>
<keyword evidence="2" id="KW-1185">Reference proteome</keyword>
<organism evidence="1 2">
    <name type="scientific">Hyalomma asiaticum</name>
    <name type="common">Tick</name>
    <dbReference type="NCBI Taxonomy" id="266040"/>
    <lineage>
        <taxon>Eukaryota</taxon>
        <taxon>Metazoa</taxon>
        <taxon>Ecdysozoa</taxon>
        <taxon>Arthropoda</taxon>
        <taxon>Chelicerata</taxon>
        <taxon>Arachnida</taxon>
        <taxon>Acari</taxon>
        <taxon>Parasitiformes</taxon>
        <taxon>Ixodida</taxon>
        <taxon>Ixodoidea</taxon>
        <taxon>Ixodidae</taxon>
        <taxon>Hyalomminae</taxon>
        <taxon>Hyalomma</taxon>
    </lineage>
</organism>
<reference evidence="1" key="1">
    <citation type="submission" date="2020-05" db="EMBL/GenBank/DDBJ databases">
        <title>Large-scale comparative analyses of tick genomes elucidate their genetic diversity and vector capacities.</title>
        <authorList>
            <person name="Jia N."/>
            <person name="Wang J."/>
            <person name="Shi W."/>
            <person name="Du L."/>
            <person name="Sun Y."/>
            <person name="Zhan W."/>
            <person name="Jiang J."/>
            <person name="Wang Q."/>
            <person name="Zhang B."/>
            <person name="Ji P."/>
            <person name="Sakyi L.B."/>
            <person name="Cui X."/>
            <person name="Yuan T."/>
            <person name="Jiang B."/>
            <person name="Yang W."/>
            <person name="Lam T.T.-Y."/>
            <person name="Chang Q."/>
            <person name="Ding S."/>
            <person name="Wang X."/>
            <person name="Zhu J."/>
            <person name="Ruan X."/>
            <person name="Zhao L."/>
            <person name="Wei J."/>
            <person name="Que T."/>
            <person name="Du C."/>
            <person name="Cheng J."/>
            <person name="Dai P."/>
            <person name="Han X."/>
            <person name="Huang E."/>
            <person name="Gao Y."/>
            <person name="Liu J."/>
            <person name="Shao H."/>
            <person name="Ye R."/>
            <person name="Li L."/>
            <person name="Wei W."/>
            <person name="Wang X."/>
            <person name="Wang C."/>
            <person name="Yang T."/>
            <person name="Huo Q."/>
            <person name="Li W."/>
            <person name="Guo W."/>
            <person name="Chen H."/>
            <person name="Zhou L."/>
            <person name="Ni X."/>
            <person name="Tian J."/>
            <person name="Zhou Y."/>
            <person name="Sheng Y."/>
            <person name="Liu T."/>
            <person name="Pan Y."/>
            <person name="Xia L."/>
            <person name="Li J."/>
            <person name="Zhao F."/>
            <person name="Cao W."/>
        </authorList>
    </citation>
    <scope>NUCLEOTIDE SEQUENCE</scope>
    <source>
        <strain evidence="1">Hyas-2018</strain>
    </source>
</reference>
<name>A0ACB7T434_HYAAI</name>
<dbReference type="EMBL" id="CM023482">
    <property type="protein sequence ID" value="KAH6939684.1"/>
    <property type="molecule type" value="Genomic_DNA"/>
</dbReference>
<gene>
    <name evidence="1" type="ORF">HPB50_020617</name>
</gene>
<protein>
    <submittedName>
        <fullName evidence="1">Uncharacterized protein</fullName>
    </submittedName>
</protein>
<proteinExistence type="predicted"/>
<accession>A0ACB7T434</accession>
<evidence type="ECO:0000313" key="2">
    <source>
        <dbReference type="Proteomes" id="UP000821845"/>
    </source>
</evidence>
<dbReference type="Proteomes" id="UP000821845">
    <property type="component" value="Chromosome 2"/>
</dbReference>
<comment type="caution">
    <text evidence="1">The sequence shown here is derived from an EMBL/GenBank/DDBJ whole genome shotgun (WGS) entry which is preliminary data.</text>
</comment>